<gene>
    <name evidence="1" type="ORF">GCM10009851_35880</name>
</gene>
<reference evidence="2" key="1">
    <citation type="journal article" date="2019" name="Int. J. Syst. Evol. Microbiol.">
        <title>The Global Catalogue of Microorganisms (GCM) 10K type strain sequencing project: providing services to taxonomists for standard genome sequencing and annotation.</title>
        <authorList>
            <consortium name="The Broad Institute Genomics Platform"/>
            <consortium name="The Broad Institute Genome Sequencing Center for Infectious Disease"/>
            <person name="Wu L."/>
            <person name="Ma J."/>
        </authorList>
    </citation>
    <scope>NUCLEOTIDE SEQUENCE [LARGE SCALE GENOMIC DNA]</scope>
    <source>
        <strain evidence="2">JCM 16117</strain>
    </source>
</reference>
<proteinExistence type="predicted"/>
<organism evidence="1 2">
    <name type="scientific">Herbiconiux moechotypicola</name>
    <dbReference type="NCBI Taxonomy" id="637393"/>
    <lineage>
        <taxon>Bacteria</taxon>
        <taxon>Bacillati</taxon>
        <taxon>Actinomycetota</taxon>
        <taxon>Actinomycetes</taxon>
        <taxon>Micrococcales</taxon>
        <taxon>Microbacteriaceae</taxon>
        <taxon>Herbiconiux</taxon>
    </lineage>
</organism>
<comment type="caution">
    <text evidence="1">The sequence shown here is derived from an EMBL/GenBank/DDBJ whole genome shotgun (WGS) entry which is preliminary data.</text>
</comment>
<accession>A0ABP5R332</accession>
<dbReference type="EMBL" id="BAAAQY010000013">
    <property type="protein sequence ID" value="GAA2247279.1"/>
    <property type="molecule type" value="Genomic_DNA"/>
</dbReference>
<dbReference type="Proteomes" id="UP001500929">
    <property type="component" value="Unassembled WGS sequence"/>
</dbReference>
<keyword evidence="1" id="KW-0808">Transferase</keyword>
<evidence type="ECO:0000313" key="1">
    <source>
        <dbReference type="EMBL" id="GAA2247279.1"/>
    </source>
</evidence>
<sequence length="250" mass="27069">MTRVSAVAPCTSNADDLAFAALSDAVRATDDMTDSRIVGGHMVGLLLTAFPVPGLEVRRTTDADTGLSTSIATSEDVTVRLLELGYTRVNGSRFIRAGRTIDLLVEIDGSRFKPRMFNGGQLDGSPGLDLALAADPIEIDTTVVYTDGHDEQFVVRVPTVEWATVLKAYAAGSRHAAKDIADLHHLLEIRQQYGRDAVGGWKLDVEPATGRRLDAARILRQITALDSRIADSGIPPQRFIELVREHIAPL</sequence>
<dbReference type="GO" id="GO:0016740">
    <property type="term" value="F:transferase activity"/>
    <property type="evidence" value="ECO:0007669"/>
    <property type="project" value="UniProtKB-KW"/>
</dbReference>
<evidence type="ECO:0000313" key="2">
    <source>
        <dbReference type="Proteomes" id="UP001500929"/>
    </source>
</evidence>
<keyword evidence="2" id="KW-1185">Reference proteome</keyword>
<name>A0ABP5R332_9MICO</name>
<protein>
    <submittedName>
        <fullName evidence="1">Nucleotidyl transferase AbiEii/AbiGii toxin family protein</fullName>
    </submittedName>
</protein>